<sequence>MTAAVFDTDIVVDALRGVAGAHGELLRYANRYISRLTWLEVMALAMPDDAGRAESYLEHFRVIELNEDIARQASVLRSQRRRIKAIDAIVLASAQSTGRILVTRNITDFPAEMPGIRIPYTLKD</sequence>
<dbReference type="GO" id="GO:0004518">
    <property type="term" value="F:nuclease activity"/>
    <property type="evidence" value="ECO:0007669"/>
    <property type="project" value="UniProtKB-KW"/>
</dbReference>
<accession>A0A6I4TBM3</accession>
<keyword evidence="10" id="KW-1185">Reference proteome</keyword>
<dbReference type="Proteomes" id="UP000439522">
    <property type="component" value="Unassembled WGS sequence"/>
</dbReference>
<dbReference type="GO" id="GO:0016787">
    <property type="term" value="F:hydrolase activity"/>
    <property type="evidence" value="ECO:0007669"/>
    <property type="project" value="UniProtKB-KW"/>
</dbReference>
<evidence type="ECO:0000313" key="9">
    <source>
        <dbReference type="EMBL" id="MXO74929.1"/>
    </source>
</evidence>
<dbReference type="Pfam" id="PF01850">
    <property type="entry name" value="PIN"/>
    <property type="match status" value="1"/>
</dbReference>
<name>A0A6I4TBM3_9SPHN</name>
<dbReference type="RefSeq" id="WP_160610633.1">
    <property type="nucleotide sequence ID" value="NZ_WTZA01000001.1"/>
</dbReference>
<keyword evidence="3" id="KW-0540">Nuclease</keyword>
<evidence type="ECO:0000256" key="6">
    <source>
        <dbReference type="ARBA" id="ARBA00022842"/>
    </source>
</evidence>
<dbReference type="GO" id="GO:0046872">
    <property type="term" value="F:metal ion binding"/>
    <property type="evidence" value="ECO:0007669"/>
    <property type="project" value="UniProtKB-KW"/>
</dbReference>
<evidence type="ECO:0000256" key="1">
    <source>
        <dbReference type="ARBA" id="ARBA00001946"/>
    </source>
</evidence>
<organism evidence="9 10">
    <name type="scientific">Tsuneonella aeria</name>
    <dbReference type="NCBI Taxonomy" id="1837929"/>
    <lineage>
        <taxon>Bacteria</taxon>
        <taxon>Pseudomonadati</taxon>
        <taxon>Pseudomonadota</taxon>
        <taxon>Alphaproteobacteria</taxon>
        <taxon>Sphingomonadales</taxon>
        <taxon>Erythrobacteraceae</taxon>
        <taxon>Tsuneonella</taxon>
    </lineage>
</organism>
<evidence type="ECO:0000259" key="8">
    <source>
        <dbReference type="Pfam" id="PF01850"/>
    </source>
</evidence>
<dbReference type="InterPro" id="IPR002716">
    <property type="entry name" value="PIN_dom"/>
</dbReference>
<dbReference type="AlphaFoldDB" id="A0A6I4TBM3"/>
<dbReference type="Gene3D" id="3.40.50.1010">
    <property type="entry name" value="5'-nuclease"/>
    <property type="match status" value="1"/>
</dbReference>
<proteinExistence type="inferred from homology"/>
<keyword evidence="5" id="KW-0378">Hydrolase</keyword>
<dbReference type="OrthoDB" id="532510at2"/>
<dbReference type="InterPro" id="IPR050556">
    <property type="entry name" value="Type_II_TA_system_RNase"/>
</dbReference>
<comment type="caution">
    <text evidence="9">The sequence shown here is derived from an EMBL/GenBank/DDBJ whole genome shotgun (WGS) entry which is preliminary data.</text>
</comment>
<evidence type="ECO:0000256" key="3">
    <source>
        <dbReference type="ARBA" id="ARBA00022722"/>
    </source>
</evidence>
<evidence type="ECO:0000256" key="7">
    <source>
        <dbReference type="ARBA" id="ARBA00038093"/>
    </source>
</evidence>
<dbReference type="PANTHER" id="PTHR33653:SF1">
    <property type="entry name" value="RIBONUCLEASE VAPC2"/>
    <property type="match status" value="1"/>
</dbReference>
<dbReference type="EMBL" id="WTZA01000001">
    <property type="protein sequence ID" value="MXO74929.1"/>
    <property type="molecule type" value="Genomic_DNA"/>
</dbReference>
<comment type="similarity">
    <text evidence="7">Belongs to the PINc/VapC protein family.</text>
</comment>
<gene>
    <name evidence="9" type="ORF">GRI40_06805</name>
</gene>
<evidence type="ECO:0000256" key="4">
    <source>
        <dbReference type="ARBA" id="ARBA00022723"/>
    </source>
</evidence>
<dbReference type="InterPro" id="IPR029060">
    <property type="entry name" value="PIN-like_dom_sf"/>
</dbReference>
<dbReference type="PANTHER" id="PTHR33653">
    <property type="entry name" value="RIBONUCLEASE VAPC2"/>
    <property type="match status" value="1"/>
</dbReference>
<dbReference type="SUPFAM" id="SSF88723">
    <property type="entry name" value="PIN domain-like"/>
    <property type="match status" value="1"/>
</dbReference>
<feature type="domain" description="PIN" evidence="8">
    <location>
        <begin position="5"/>
        <end position="105"/>
    </location>
</feature>
<protein>
    <submittedName>
        <fullName evidence="9">PIN domain-containing protein</fullName>
    </submittedName>
</protein>
<comment type="cofactor">
    <cofactor evidence="1">
        <name>Mg(2+)</name>
        <dbReference type="ChEBI" id="CHEBI:18420"/>
    </cofactor>
</comment>
<keyword evidence="2" id="KW-1277">Toxin-antitoxin system</keyword>
<reference evidence="9 10" key="1">
    <citation type="submission" date="2019-12" db="EMBL/GenBank/DDBJ databases">
        <title>Genomic-based taxomic classification of the family Erythrobacteraceae.</title>
        <authorList>
            <person name="Xu L."/>
        </authorList>
    </citation>
    <scope>NUCLEOTIDE SEQUENCE [LARGE SCALE GENOMIC DNA]</scope>
    <source>
        <strain evidence="9 10">100921-2</strain>
    </source>
</reference>
<evidence type="ECO:0000256" key="5">
    <source>
        <dbReference type="ARBA" id="ARBA00022801"/>
    </source>
</evidence>
<keyword evidence="4" id="KW-0479">Metal-binding</keyword>
<evidence type="ECO:0000256" key="2">
    <source>
        <dbReference type="ARBA" id="ARBA00022649"/>
    </source>
</evidence>
<keyword evidence="6" id="KW-0460">Magnesium</keyword>
<evidence type="ECO:0000313" key="10">
    <source>
        <dbReference type="Proteomes" id="UP000439522"/>
    </source>
</evidence>